<proteinExistence type="predicted"/>
<organism evidence="1">
    <name type="scientific">Rhizophora mucronata</name>
    <name type="common">Asiatic mangrove</name>
    <dbReference type="NCBI Taxonomy" id="61149"/>
    <lineage>
        <taxon>Eukaryota</taxon>
        <taxon>Viridiplantae</taxon>
        <taxon>Streptophyta</taxon>
        <taxon>Embryophyta</taxon>
        <taxon>Tracheophyta</taxon>
        <taxon>Spermatophyta</taxon>
        <taxon>Magnoliopsida</taxon>
        <taxon>eudicotyledons</taxon>
        <taxon>Gunneridae</taxon>
        <taxon>Pentapetalae</taxon>
        <taxon>rosids</taxon>
        <taxon>fabids</taxon>
        <taxon>Malpighiales</taxon>
        <taxon>Rhizophoraceae</taxon>
        <taxon>Rhizophora</taxon>
    </lineage>
</organism>
<name>A0A2P2NL84_RHIMU</name>
<reference evidence="1" key="1">
    <citation type="submission" date="2018-02" db="EMBL/GenBank/DDBJ databases">
        <title>Rhizophora mucronata_Transcriptome.</title>
        <authorList>
            <person name="Meera S.P."/>
            <person name="Sreeshan A."/>
            <person name="Augustine A."/>
        </authorList>
    </citation>
    <scope>NUCLEOTIDE SEQUENCE</scope>
    <source>
        <tissue evidence="1">Leaf</tissue>
    </source>
</reference>
<accession>A0A2P2NL84</accession>
<protein>
    <submittedName>
        <fullName evidence="1">Uncharacterized protein</fullName>
    </submittedName>
</protein>
<sequence length="30" mass="3498">MMPFALMFSFLLGTQQHNQLVLLKSCHFTN</sequence>
<evidence type="ECO:0000313" key="1">
    <source>
        <dbReference type="EMBL" id="MBX43249.1"/>
    </source>
</evidence>
<dbReference type="AlphaFoldDB" id="A0A2P2NL84"/>
<dbReference type="EMBL" id="GGEC01062765">
    <property type="protein sequence ID" value="MBX43249.1"/>
    <property type="molecule type" value="Transcribed_RNA"/>
</dbReference>